<dbReference type="PANTHER" id="PTHR19961">
    <property type="entry name" value="FIMBRIN/PLASTIN"/>
    <property type="match status" value="1"/>
</dbReference>
<evidence type="ECO:0000313" key="6">
    <source>
        <dbReference type="EMBL" id="TBU20479.1"/>
    </source>
</evidence>
<dbReference type="PROSITE" id="PS50021">
    <property type="entry name" value="CH"/>
    <property type="match status" value="2"/>
</dbReference>
<dbReference type="AlphaFoldDB" id="A0A4Q9L3E0"/>
<dbReference type="Proteomes" id="UP000292282">
    <property type="component" value="Unassembled WGS sequence"/>
</dbReference>
<reference evidence="7 8" key="1">
    <citation type="submission" date="2017-12" db="EMBL/GenBank/DDBJ databases">
        <authorList>
            <person name="Pombert J.-F."/>
            <person name="Haag K.L."/>
            <person name="Ebert D."/>
        </authorList>
    </citation>
    <scope>NUCLEOTIDE SEQUENCE [LARGE SCALE GENOMIC DNA]</scope>
    <source>
        <strain evidence="5">FI-OER-3-3</strain>
        <strain evidence="6">IL-G-3</strain>
    </source>
</reference>
<gene>
    <name evidence="5" type="ORF">CWI37_0582p0030</name>
    <name evidence="6" type="ORF">CWI38_0065p0110</name>
</gene>
<dbReference type="SMART" id="SM00033">
    <property type="entry name" value="CH"/>
    <property type="match status" value="2"/>
</dbReference>
<evidence type="ECO:0000256" key="3">
    <source>
        <dbReference type="SAM" id="Coils"/>
    </source>
</evidence>
<dbReference type="VEuPathDB" id="MicrosporidiaDB:CWI37_0582p0030"/>
<dbReference type="Gene3D" id="1.10.418.10">
    <property type="entry name" value="Calponin-like domain"/>
    <property type="match status" value="2"/>
</dbReference>
<organism evidence="5 8">
    <name type="scientific">Hamiltosporidium tvaerminnensis</name>
    <dbReference type="NCBI Taxonomy" id="1176355"/>
    <lineage>
        <taxon>Eukaryota</taxon>
        <taxon>Fungi</taxon>
        <taxon>Fungi incertae sedis</taxon>
        <taxon>Microsporidia</taxon>
        <taxon>Dubosqiidae</taxon>
        <taxon>Hamiltosporidium</taxon>
    </lineage>
</organism>
<protein>
    <recommendedName>
        <fullName evidence="4">Calponin-homology (CH) domain-containing protein</fullName>
    </recommendedName>
</protein>
<feature type="domain" description="Calponin-homology (CH)" evidence="4">
    <location>
        <begin position="233"/>
        <end position="338"/>
    </location>
</feature>
<evidence type="ECO:0000313" key="8">
    <source>
        <dbReference type="Proteomes" id="UP000292362"/>
    </source>
</evidence>
<keyword evidence="1" id="KW-0677">Repeat</keyword>
<feature type="coiled-coil region" evidence="3">
    <location>
        <begin position="448"/>
        <end position="504"/>
    </location>
</feature>
<evidence type="ECO:0000259" key="4">
    <source>
        <dbReference type="PROSITE" id="PS50021"/>
    </source>
</evidence>
<dbReference type="GO" id="GO:0051639">
    <property type="term" value="P:actin filament network formation"/>
    <property type="evidence" value="ECO:0007669"/>
    <property type="project" value="TreeGrafter"/>
</dbReference>
<dbReference type="PANTHER" id="PTHR19961:SF18">
    <property type="entry name" value="FI19014P1"/>
    <property type="match status" value="1"/>
</dbReference>
<name>A0A4Q9L3E0_9MICR</name>
<evidence type="ECO:0000313" key="5">
    <source>
        <dbReference type="EMBL" id="TBU01987.1"/>
    </source>
</evidence>
<dbReference type="SUPFAM" id="SSF47576">
    <property type="entry name" value="Calponin-homology domain, CH-domain"/>
    <property type="match status" value="2"/>
</dbReference>
<dbReference type="GO" id="GO:0032432">
    <property type="term" value="C:actin filament bundle"/>
    <property type="evidence" value="ECO:0007669"/>
    <property type="project" value="TreeGrafter"/>
</dbReference>
<evidence type="ECO:0000256" key="2">
    <source>
        <dbReference type="ARBA" id="ARBA00023203"/>
    </source>
</evidence>
<dbReference type="Proteomes" id="UP000292362">
    <property type="component" value="Unassembled WGS sequence"/>
</dbReference>
<comment type="caution">
    <text evidence="5">The sequence shown here is derived from an EMBL/GenBank/DDBJ whole genome shotgun (WGS) entry which is preliminary data.</text>
</comment>
<feature type="domain" description="Calponin-homology (CH)" evidence="4">
    <location>
        <begin position="35"/>
        <end position="149"/>
    </location>
</feature>
<feature type="coiled-coil region" evidence="3">
    <location>
        <begin position="341"/>
        <end position="413"/>
    </location>
</feature>
<dbReference type="InterPro" id="IPR039959">
    <property type="entry name" value="Fimbrin/Plastin"/>
</dbReference>
<dbReference type="EMBL" id="PITJ01000582">
    <property type="protein sequence ID" value="TBU01987.1"/>
    <property type="molecule type" value="Genomic_DNA"/>
</dbReference>
<dbReference type="GO" id="GO:0051017">
    <property type="term" value="P:actin filament bundle assembly"/>
    <property type="evidence" value="ECO:0007669"/>
    <property type="project" value="InterPro"/>
</dbReference>
<evidence type="ECO:0000256" key="1">
    <source>
        <dbReference type="ARBA" id="ARBA00022737"/>
    </source>
</evidence>
<dbReference type="GO" id="GO:0051015">
    <property type="term" value="F:actin filament binding"/>
    <property type="evidence" value="ECO:0007669"/>
    <property type="project" value="InterPro"/>
</dbReference>
<dbReference type="CDD" id="cd21217">
    <property type="entry name" value="CH_PLS_FIM_rpt1"/>
    <property type="match status" value="1"/>
</dbReference>
<keyword evidence="3" id="KW-0175">Coiled coil</keyword>
<evidence type="ECO:0000313" key="7">
    <source>
        <dbReference type="Proteomes" id="UP000292282"/>
    </source>
</evidence>
<dbReference type="GO" id="GO:0005737">
    <property type="term" value="C:cytoplasm"/>
    <property type="evidence" value="ECO:0007669"/>
    <property type="project" value="TreeGrafter"/>
</dbReference>
<dbReference type="InterPro" id="IPR001715">
    <property type="entry name" value="CH_dom"/>
</dbReference>
<dbReference type="OrthoDB" id="2193285at2759"/>
<dbReference type="EMBL" id="PITK01000065">
    <property type="protein sequence ID" value="TBU20479.1"/>
    <property type="molecule type" value="Genomic_DNA"/>
</dbReference>
<proteinExistence type="predicted"/>
<keyword evidence="7" id="KW-1185">Reference proteome</keyword>
<dbReference type="VEuPathDB" id="MicrosporidiaDB:CWI38_0065p0110"/>
<dbReference type="InterPro" id="IPR036872">
    <property type="entry name" value="CH_dom_sf"/>
</dbReference>
<sequence>MTTIEEEIDRRSIDNGLKRGTRCKADNEKFEEFLDNEGKAYSEHLKSILPDGINIDNEYSVYENLRDGIILAYALDEIKPGCINFNKLTIPVNFEDKNGIFEATGNIARVLMTAKKIGIITVNIGAEDILNMHKGLVLGLLWQIVRMSLTKTANISKRPELVKLLEQNESLKDIASQQPEDLLIRWVNYHLEKSKNADIIKNLNLYTFNEGKNENKSIQNLAQVFNTCFTGRKIDLQSNNLYVSKNLQENYFKCKNFSTDIKDSKIYLILMKQIAPDLVSDEDFMCAWSESDDLKRAEKALIIAEKLECRKFVSARDIIAGDSRLNFLFVATLFNKHIGISNTVENKKDDLSEEIERYKSEMNKLHSKINELATNNDTTEIELKYKEMEENYKNELENRKVQYNKSIEDLLSSLKEFTNQVNNHVKSSVGISYDKDEEDSKKKLWEIINDLLNEILKLKNEKETLNNSLDSKKAVDKLIDKKILEYLEIQKKMQKNEIKKKKKLMCSIFPC</sequence>
<dbReference type="GO" id="GO:0005884">
    <property type="term" value="C:actin filament"/>
    <property type="evidence" value="ECO:0007669"/>
    <property type="project" value="TreeGrafter"/>
</dbReference>
<keyword evidence="2" id="KW-0009">Actin-binding</keyword>
<accession>A0A4Q9L3E0</accession>
<dbReference type="STRING" id="1176355.A0A4Q9L3E0"/>
<dbReference type="Pfam" id="PF00307">
    <property type="entry name" value="CH"/>
    <property type="match status" value="2"/>
</dbReference>